<reference evidence="1 2" key="1">
    <citation type="submission" date="2019-02" db="EMBL/GenBank/DDBJ databases">
        <title>Deep-cultivation of Planctomycetes and their phenomic and genomic characterization uncovers novel biology.</title>
        <authorList>
            <person name="Wiegand S."/>
            <person name="Jogler M."/>
            <person name="Boedeker C."/>
            <person name="Pinto D."/>
            <person name="Vollmers J."/>
            <person name="Rivas-Marin E."/>
            <person name="Kohn T."/>
            <person name="Peeters S.H."/>
            <person name="Heuer A."/>
            <person name="Rast P."/>
            <person name="Oberbeckmann S."/>
            <person name="Bunk B."/>
            <person name="Jeske O."/>
            <person name="Meyerdierks A."/>
            <person name="Storesund J.E."/>
            <person name="Kallscheuer N."/>
            <person name="Luecker S."/>
            <person name="Lage O.M."/>
            <person name="Pohl T."/>
            <person name="Merkel B.J."/>
            <person name="Hornburger P."/>
            <person name="Mueller R.-W."/>
            <person name="Bruemmer F."/>
            <person name="Labrenz M."/>
            <person name="Spormann A.M."/>
            <person name="Op den Camp H."/>
            <person name="Overmann J."/>
            <person name="Amann R."/>
            <person name="Jetten M.S.M."/>
            <person name="Mascher T."/>
            <person name="Medema M.H."/>
            <person name="Devos D.P."/>
            <person name="Kaster A.-K."/>
            <person name="Ovreas L."/>
            <person name="Rohde M."/>
            <person name="Galperin M.Y."/>
            <person name="Jogler C."/>
        </authorList>
    </citation>
    <scope>NUCLEOTIDE SEQUENCE [LARGE SCALE GENOMIC DNA]</scope>
    <source>
        <strain evidence="1 2">CA12</strain>
    </source>
</reference>
<name>A0A517P5B1_9PLAN</name>
<dbReference type="AlphaFoldDB" id="A0A517P5B1"/>
<protein>
    <submittedName>
        <fullName evidence="1">Uncharacterized protein</fullName>
    </submittedName>
</protein>
<accession>A0A517P5B1</accession>
<proteinExistence type="predicted"/>
<evidence type="ECO:0000313" key="2">
    <source>
        <dbReference type="Proteomes" id="UP000318741"/>
    </source>
</evidence>
<keyword evidence="2" id="KW-1185">Reference proteome</keyword>
<evidence type="ECO:0000313" key="1">
    <source>
        <dbReference type="EMBL" id="QDT14570.1"/>
    </source>
</evidence>
<dbReference type="EMBL" id="CP036265">
    <property type="protein sequence ID" value="QDT14570.1"/>
    <property type="molecule type" value="Genomic_DNA"/>
</dbReference>
<gene>
    <name evidence="1" type="ORF">CA12_06450</name>
</gene>
<dbReference type="KEGG" id="acaf:CA12_06450"/>
<dbReference type="Proteomes" id="UP000318741">
    <property type="component" value="Chromosome"/>
</dbReference>
<sequence>MCCNPSCCASTYGPNDASDKSTNKGVAAHITAAAVGGPRFNPLLTTEQRKHHSNGIWLCQSCARLIDVDEKEYTAELLLSWKTKGEDRARRALVNPSSLNAGPNFAETIALVYVQRDSLPYDPPAGLHIPAGHVPYQKILPVPVSVPYPIRDPYIYVNYGPAGTIPPGMCLITTACLNQGTGVDENVKIDVTFNSDAIRRHDLLGQNRIACIDGGRNGSWSASFLIPDLLPNECRHAIVGARDEPFDVKVYSQNSGRGVDIFRFDIVGDGWDTQPFEDSPWASAR</sequence>
<organism evidence="1 2">
    <name type="scientific">Alienimonas californiensis</name>
    <dbReference type="NCBI Taxonomy" id="2527989"/>
    <lineage>
        <taxon>Bacteria</taxon>
        <taxon>Pseudomonadati</taxon>
        <taxon>Planctomycetota</taxon>
        <taxon>Planctomycetia</taxon>
        <taxon>Planctomycetales</taxon>
        <taxon>Planctomycetaceae</taxon>
        <taxon>Alienimonas</taxon>
    </lineage>
</organism>